<dbReference type="InterPro" id="IPR017850">
    <property type="entry name" value="Alkaline_phosphatase_core_sf"/>
</dbReference>
<evidence type="ECO:0000256" key="5">
    <source>
        <dbReference type="PIRSR" id="PIRSR000972-50"/>
    </source>
</evidence>
<accession>A0A1V8SQQ0</accession>
<evidence type="ECO:0000256" key="4">
    <source>
        <dbReference type="ARBA" id="ARBA00023180"/>
    </source>
</evidence>
<dbReference type="PIRSF" id="PIRSF000972">
    <property type="entry name" value="Arylsulf_plant"/>
    <property type="match status" value="1"/>
</dbReference>
<dbReference type="PROSITE" id="PS00523">
    <property type="entry name" value="SULFATASE_1"/>
    <property type="match status" value="1"/>
</dbReference>
<evidence type="ECO:0000313" key="7">
    <source>
        <dbReference type="EMBL" id="OQO01507.1"/>
    </source>
</evidence>
<evidence type="ECO:0000256" key="3">
    <source>
        <dbReference type="ARBA" id="ARBA00022801"/>
    </source>
</evidence>
<dbReference type="EMBL" id="NAJO01000030">
    <property type="protein sequence ID" value="OQO01507.1"/>
    <property type="molecule type" value="Genomic_DNA"/>
</dbReference>
<dbReference type="InParanoid" id="A0A1V8SQQ0"/>
<dbReference type="Gene3D" id="3.40.720.10">
    <property type="entry name" value="Alkaline Phosphatase, subunit A"/>
    <property type="match status" value="1"/>
</dbReference>
<dbReference type="PANTHER" id="PTHR43108">
    <property type="entry name" value="N-ACETYLGLUCOSAMINE-6-SULFATASE FAMILY MEMBER"/>
    <property type="match status" value="1"/>
</dbReference>
<proteinExistence type="inferred from homology"/>
<dbReference type="InterPro" id="IPR012083">
    <property type="entry name" value="Arylsulfatase"/>
</dbReference>
<keyword evidence="3" id="KW-0378">Hydrolase</keyword>
<dbReference type="InterPro" id="IPR024607">
    <property type="entry name" value="Sulfatase_CS"/>
</dbReference>
<evidence type="ECO:0000259" key="6">
    <source>
        <dbReference type="Pfam" id="PF00884"/>
    </source>
</evidence>
<dbReference type="PANTHER" id="PTHR43108:SF8">
    <property type="entry name" value="SD21168P"/>
    <property type="match status" value="1"/>
</dbReference>
<dbReference type="SUPFAM" id="SSF53649">
    <property type="entry name" value="Alkaline phosphatase-like"/>
    <property type="match status" value="1"/>
</dbReference>
<comment type="caution">
    <text evidence="7">The sequence shown here is derived from an EMBL/GenBank/DDBJ whole genome shotgun (WGS) entry which is preliminary data.</text>
</comment>
<evidence type="ECO:0000256" key="2">
    <source>
        <dbReference type="ARBA" id="ARBA00022729"/>
    </source>
</evidence>
<evidence type="ECO:0000256" key="1">
    <source>
        <dbReference type="ARBA" id="ARBA00008779"/>
    </source>
</evidence>
<dbReference type="GO" id="GO:0018958">
    <property type="term" value="P:phenol-containing compound metabolic process"/>
    <property type="evidence" value="ECO:0007669"/>
    <property type="project" value="InterPro"/>
</dbReference>
<dbReference type="OrthoDB" id="96314at2759"/>
<dbReference type="GO" id="GO:0005539">
    <property type="term" value="F:glycosaminoglycan binding"/>
    <property type="evidence" value="ECO:0007669"/>
    <property type="project" value="TreeGrafter"/>
</dbReference>
<reference evidence="8" key="1">
    <citation type="submission" date="2017-03" db="EMBL/GenBank/DDBJ databases">
        <title>Genomes of endolithic fungi from Antarctica.</title>
        <authorList>
            <person name="Coleine C."/>
            <person name="Masonjones S."/>
            <person name="Stajich J.E."/>
        </authorList>
    </citation>
    <scope>NUCLEOTIDE SEQUENCE [LARGE SCALE GENOMIC DNA]</scope>
    <source>
        <strain evidence="8">CCFEE 5527</strain>
    </source>
</reference>
<comment type="similarity">
    <text evidence="1">Belongs to the sulfatase family.</text>
</comment>
<dbReference type="GO" id="GO:0004065">
    <property type="term" value="F:arylsulfatase activity"/>
    <property type="evidence" value="ECO:0007669"/>
    <property type="project" value="InterPro"/>
</dbReference>
<dbReference type="FunFam" id="3.40.720.10:FF:000051">
    <property type="entry name" value="Arylsulfatase"/>
    <property type="match status" value="1"/>
</dbReference>
<keyword evidence="2" id="KW-0732">Signal</keyword>
<evidence type="ECO:0000313" key="8">
    <source>
        <dbReference type="Proteomes" id="UP000192596"/>
    </source>
</evidence>
<dbReference type="CDD" id="cd16147">
    <property type="entry name" value="G6S"/>
    <property type="match status" value="1"/>
</dbReference>
<keyword evidence="4" id="KW-0325">Glycoprotein</keyword>
<organism evidence="7 8">
    <name type="scientific">Cryoendolithus antarcticus</name>
    <dbReference type="NCBI Taxonomy" id="1507870"/>
    <lineage>
        <taxon>Eukaryota</taxon>
        <taxon>Fungi</taxon>
        <taxon>Dikarya</taxon>
        <taxon>Ascomycota</taxon>
        <taxon>Pezizomycotina</taxon>
        <taxon>Dothideomycetes</taxon>
        <taxon>Dothideomycetidae</taxon>
        <taxon>Cladosporiales</taxon>
        <taxon>Cladosporiaceae</taxon>
        <taxon>Cryoendolithus</taxon>
    </lineage>
</organism>
<dbReference type="InterPro" id="IPR000917">
    <property type="entry name" value="Sulfatase_N"/>
</dbReference>
<gene>
    <name evidence="7" type="ORF">B0A48_12541</name>
</gene>
<name>A0A1V8SQQ0_9PEZI</name>
<dbReference type="Pfam" id="PF00884">
    <property type="entry name" value="Sulfatase"/>
    <property type="match status" value="1"/>
</dbReference>
<dbReference type="Proteomes" id="UP000192596">
    <property type="component" value="Unassembled WGS sequence"/>
</dbReference>
<dbReference type="AlphaFoldDB" id="A0A1V8SQQ0"/>
<comment type="PTM">
    <text evidence="5">The conversion to 3-oxoalanine (also known as C-formylglycine, FGly), of a serine or cysteine residue in prokaryotes and of a cysteine residue in eukaryotes, is critical for catalytic activity.</text>
</comment>
<feature type="domain" description="Sulfatase N-terminal" evidence="6">
    <location>
        <begin position="104"/>
        <end position="447"/>
    </location>
</feature>
<protein>
    <recommendedName>
        <fullName evidence="6">Sulfatase N-terminal domain-containing protein</fullName>
    </recommendedName>
</protein>
<feature type="modified residue" description="3-oxoalanine (Cys)" evidence="5">
    <location>
        <position position="148"/>
    </location>
</feature>
<dbReference type="GO" id="GO:0008449">
    <property type="term" value="F:N-acetylglucosamine-6-sulfatase activity"/>
    <property type="evidence" value="ECO:0007669"/>
    <property type="project" value="TreeGrafter"/>
</dbReference>
<dbReference type="STRING" id="1507870.A0A1V8SQQ0"/>
<sequence length="683" mass="76236">MATGKDIGYNKNGYYMAAAGSLPWVDIYAAMAKALAKRSVVDSPEVGDVSDDALEKVAQAMKCPKVFVPVSMGGVLQADHGKAIGWTPRDPAEHILAAADDEQPNILIVLTDDQDWHMNSLDYMPLLNEHIIKQGTLFDKHYCTVSVCCPSRVNLWTGLAAHNSNVTDLFPPYGGFPKFVAEGLNENWLPVWLQKLGYQTYYTGKLFNSHSVDNYDDPPVNGFNGSDFLLDPFTYQYYHSRMTRDAGKPVSYEGQYSPDVVAHKALGFLDDAAQHDQPFFLVAAPVAPHSDVKFVGRAQFDMAKYAPRHAHLFKDYKIPREENFNPDVPSGVSWVHNLPQLNETVIEYHDEFQRSRLRALQSVDELIERLTASLEANGLLDNTYIFFTTDNGYHISQHRLPPGKECPFETDIHIPLAVRGPGVPSGKTANVISSHTDIAPTVLKLAGGDFSNRDGFPIPLTSEELTHPESGEHVNVEFWGRAIPEGKYGWIGNDTFPAVGDTGPIAARYNTYKALRLIGNSYNLLYTVWCTGEREFYDVERDPSQMRNLLHADHVAGQASYQLFGRQFEQVVARLDSLLMVTKSCKAATCHKPWLVLHPEKPVKTLGDALRPKFDDFYANQARVSFSSCPLGHLVAEEGPQDVKPWDEVLHGQDSGGDSQIPLMTERAKRRTFEYGGPIGWWT</sequence>
<keyword evidence="8" id="KW-1185">Reference proteome</keyword>